<dbReference type="AlphaFoldDB" id="A0AAD1F7C0"/>
<dbReference type="EMBL" id="AP014925">
    <property type="protein sequence ID" value="BAR95811.1"/>
    <property type="molecule type" value="Genomic_DNA"/>
</dbReference>
<organism evidence="2 3">
    <name type="scientific">Prevotella intermedia</name>
    <dbReference type="NCBI Taxonomy" id="28131"/>
    <lineage>
        <taxon>Bacteria</taxon>
        <taxon>Pseudomonadati</taxon>
        <taxon>Bacteroidota</taxon>
        <taxon>Bacteroidia</taxon>
        <taxon>Bacteroidales</taxon>
        <taxon>Prevotellaceae</taxon>
        <taxon>Prevotella</taxon>
    </lineage>
</organism>
<keyword evidence="1" id="KW-0472">Membrane</keyword>
<keyword evidence="1" id="KW-0812">Transmembrane</keyword>
<evidence type="ECO:0000256" key="1">
    <source>
        <dbReference type="SAM" id="Phobius"/>
    </source>
</evidence>
<feature type="transmembrane region" description="Helical" evidence="1">
    <location>
        <begin position="6"/>
        <end position="29"/>
    </location>
</feature>
<protein>
    <submittedName>
        <fullName evidence="2">Uncharacterized protein</fullName>
    </submittedName>
</protein>
<dbReference type="Proteomes" id="UP000067008">
    <property type="component" value="Chromosome 2"/>
</dbReference>
<evidence type="ECO:0000313" key="2">
    <source>
        <dbReference type="EMBL" id="BAR95811.1"/>
    </source>
</evidence>
<name>A0AAD1F7C0_PREIN</name>
<sequence>MSVLVFLTFLLLGSYTIIISFMGIEFTFFCSMQMLEIVLTL</sequence>
<evidence type="ECO:0000313" key="3">
    <source>
        <dbReference type="Proteomes" id="UP000067008"/>
    </source>
</evidence>
<gene>
    <name evidence="2" type="ORF">PI172_1083</name>
</gene>
<keyword evidence="1" id="KW-1133">Transmembrane helix</keyword>
<accession>A0AAD1F7C0</accession>
<reference evidence="2 3" key="1">
    <citation type="submission" date="2015-07" db="EMBL/GenBank/DDBJ databases">
        <title>Complete genome sequence of Prevotella intermedia strain 17-2.</title>
        <authorList>
            <person name="Nambu T."/>
        </authorList>
    </citation>
    <scope>NUCLEOTIDE SEQUENCE [LARGE SCALE GENOMIC DNA]</scope>
    <source>
        <strain evidence="2 3">17-2</strain>
    </source>
</reference>
<proteinExistence type="predicted"/>